<evidence type="ECO:0000256" key="2">
    <source>
        <dbReference type="ARBA" id="ARBA00004922"/>
    </source>
</evidence>
<keyword evidence="4 11" id="KW-0328">Glycosyltransferase</keyword>
<dbReference type="Pfam" id="PF00852">
    <property type="entry name" value="Glyco_transf_10"/>
    <property type="match status" value="1"/>
</dbReference>
<evidence type="ECO:0000256" key="4">
    <source>
        <dbReference type="ARBA" id="ARBA00022676"/>
    </source>
</evidence>
<comment type="pathway">
    <text evidence="2">Protein modification; protein glycosylation.</text>
</comment>
<dbReference type="EC" id="2.4.1.-" evidence="11"/>
<evidence type="ECO:0000256" key="3">
    <source>
        <dbReference type="ARBA" id="ARBA00008919"/>
    </source>
</evidence>
<feature type="domain" description="Fucosyltransferase N-terminal" evidence="13">
    <location>
        <begin position="76"/>
        <end position="181"/>
    </location>
</feature>
<dbReference type="PANTHER" id="PTHR11929:SF145">
    <property type="entry name" value="ALPHA-(1,3)-FUCOSYLTRANSFERASE FUT-1"/>
    <property type="match status" value="1"/>
</dbReference>
<accession>H2XVV6</accession>
<evidence type="ECO:0000259" key="13">
    <source>
        <dbReference type="Pfam" id="PF17039"/>
    </source>
</evidence>
<evidence type="ECO:0000256" key="9">
    <source>
        <dbReference type="ARBA" id="ARBA00023136"/>
    </source>
</evidence>
<reference evidence="14" key="3">
    <citation type="submission" date="2025-09" db="UniProtKB">
        <authorList>
            <consortium name="Ensembl"/>
        </authorList>
    </citation>
    <scope>IDENTIFICATION</scope>
</reference>
<comment type="similarity">
    <text evidence="3 11">Belongs to the glycosyltransferase 10 family.</text>
</comment>
<dbReference type="Ensembl" id="ENSCINT00000032795.1">
    <property type="protein sequence ID" value="ENSCINP00000033790.1"/>
    <property type="gene ID" value="ENSCING00000019682.1"/>
</dbReference>
<keyword evidence="8 11" id="KW-1133">Transmembrane helix</keyword>
<dbReference type="SUPFAM" id="SSF53756">
    <property type="entry name" value="UDP-Glycosyltransferase/glycogen phosphorylase"/>
    <property type="match status" value="1"/>
</dbReference>
<evidence type="ECO:0000256" key="6">
    <source>
        <dbReference type="ARBA" id="ARBA00022692"/>
    </source>
</evidence>
<dbReference type="GO" id="GO:0032580">
    <property type="term" value="C:Golgi cisterna membrane"/>
    <property type="evidence" value="ECO:0007669"/>
    <property type="project" value="UniProtKB-SubCell"/>
</dbReference>
<dbReference type="InParanoid" id="H2XVV6"/>
<keyword evidence="15" id="KW-1185">Reference proteome</keyword>
<evidence type="ECO:0000256" key="11">
    <source>
        <dbReference type="RuleBase" id="RU003832"/>
    </source>
</evidence>
<dbReference type="InterPro" id="IPR001503">
    <property type="entry name" value="Glyco_trans_10"/>
</dbReference>
<evidence type="ECO:0000313" key="15">
    <source>
        <dbReference type="Proteomes" id="UP000008144"/>
    </source>
</evidence>
<dbReference type="AlphaFoldDB" id="H2XVV6"/>
<name>H2XVV6_CIOIN</name>
<keyword evidence="5 11" id="KW-0808">Transferase</keyword>
<evidence type="ECO:0000256" key="8">
    <source>
        <dbReference type="ARBA" id="ARBA00022989"/>
    </source>
</evidence>
<dbReference type="Pfam" id="PF17039">
    <property type="entry name" value="Glyco_tran_10_N"/>
    <property type="match status" value="1"/>
</dbReference>
<reference evidence="15" key="1">
    <citation type="journal article" date="2002" name="Science">
        <title>The draft genome of Ciona intestinalis: insights into chordate and vertebrate origins.</title>
        <authorList>
            <person name="Dehal P."/>
            <person name="Satou Y."/>
            <person name="Campbell R.K."/>
            <person name="Chapman J."/>
            <person name="Degnan B."/>
            <person name="De Tomaso A."/>
            <person name="Davidson B."/>
            <person name="Di Gregorio A."/>
            <person name="Gelpke M."/>
            <person name="Goodstein D.M."/>
            <person name="Harafuji N."/>
            <person name="Hastings K.E."/>
            <person name="Ho I."/>
            <person name="Hotta K."/>
            <person name="Huang W."/>
            <person name="Kawashima T."/>
            <person name="Lemaire P."/>
            <person name="Martinez D."/>
            <person name="Meinertzhagen I.A."/>
            <person name="Necula S."/>
            <person name="Nonaka M."/>
            <person name="Putnam N."/>
            <person name="Rash S."/>
            <person name="Saiga H."/>
            <person name="Satake M."/>
            <person name="Terry A."/>
            <person name="Yamada L."/>
            <person name="Wang H.G."/>
            <person name="Awazu S."/>
            <person name="Azumi K."/>
            <person name="Boore J."/>
            <person name="Branno M."/>
            <person name="Chin-Bow S."/>
            <person name="DeSantis R."/>
            <person name="Doyle S."/>
            <person name="Francino P."/>
            <person name="Keys D.N."/>
            <person name="Haga S."/>
            <person name="Hayashi H."/>
            <person name="Hino K."/>
            <person name="Imai K.S."/>
            <person name="Inaba K."/>
            <person name="Kano S."/>
            <person name="Kobayashi K."/>
            <person name="Kobayashi M."/>
            <person name="Lee B.I."/>
            <person name="Makabe K.W."/>
            <person name="Manohar C."/>
            <person name="Matassi G."/>
            <person name="Medina M."/>
            <person name="Mochizuki Y."/>
            <person name="Mount S."/>
            <person name="Morishita T."/>
            <person name="Miura S."/>
            <person name="Nakayama A."/>
            <person name="Nishizaka S."/>
            <person name="Nomoto H."/>
            <person name="Ohta F."/>
            <person name="Oishi K."/>
            <person name="Rigoutsos I."/>
            <person name="Sano M."/>
            <person name="Sasaki A."/>
            <person name="Sasakura Y."/>
            <person name="Shoguchi E."/>
            <person name="Shin-i T."/>
            <person name="Spagnuolo A."/>
            <person name="Stainier D."/>
            <person name="Suzuki M.M."/>
            <person name="Tassy O."/>
            <person name="Takatori N."/>
            <person name="Tokuoka M."/>
            <person name="Yagi K."/>
            <person name="Yoshizaki F."/>
            <person name="Wada S."/>
            <person name="Zhang C."/>
            <person name="Hyatt P.D."/>
            <person name="Larimer F."/>
            <person name="Detter C."/>
            <person name="Doggett N."/>
            <person name="Glavina T."/>
            <person name="Hawkins T."/>
            <person name="Richardson P."/>
            <person name="Lucas S."/>
            <person name="Kohara Y."/>
            <person name="Levine M."/>
            <person name="Satoh N."/>
            <person name="Rokhsar D.S."/>
        </authorList>
    </citation>
    <scope>NUCLEOTIDE SEQUENCE [LARGE SCALE GENOMIC DNA]</scope>
</reference>
<keyword evidence="7" id="KW-0735">Signal-anchor</keyword>
<protein>
    <recommendedName>
        <fullName evidence="11">Fucosyltransferase</fullName>
        <ecNumber evidence="11">2.4.1.-</ecNumber>
    </recommendedName>
</protein>
<proteinExistence type="inferred from homology"/>
<organism evidence="14 15">
    <name type="scientific">Ciona intestinalis</name>
    <name type="common">Transparent sea squirt</name>
    <name type="synonym">Ascidia intestinalis</name>
    <dbReference type="NCBI Taxonomy" id="7719"/>
    <lineage>
        <taxon>Eukaryota</taxon>
        <taxon>Metazoa</taxon>
        <taxon>Chordata</taxon>
        <taxon>Tunicata</taxon>
        <taxon>Ascidiacea</taxon>
        <taxon>Phlebobranchia</taxon>
        <taxon>Cionidae</taxon>
        <taxon>Ciona</taxon>
    </lineage>
</organism>
<evidence type="ECO:0000256" key="10">
    <source>
        <dbReference type="ARBA" id="ARBA00023180"/>
    </source>
</evidence>
<keyword evidence="11" id="KW-0333">Golgi apparatus</keyword>
<dbReference type="InterPro" id="IPR031481">
    <property type="entry name" value="Glyco_tran_10_N"/>
</dbReference>
<dbReference type="OMA" id="HITISAI"/>
<dbReference type="UniPathway" id="UPA00378"/>
<sequence>MPSVSLFRPLLKRNLVHWFVHKTCLLISVVGILAVLSHLLGSKRRLAQLLPSRKLGRFGFRTADNFGAGAEIEPIYILFWIGPFGDQPEFRIDPNLCGNCVLTYDQNYLDASEAVIIHFTEARMDLVPDPRRRKSHQMFAFYSTESPFAVTTLRNLTFPDMDFYFNWTMTYKRDSDIYLPFVEFNRQNGVFNGFTENEYGVEIVDKIMKQKAGSFMALWMAGNCHITISAIHRKYLIFRLESLGLTIDKYGECFSQNAPRNGKYFTFAAKYKFYMAFENAEHCRDYITEKLWSNSYEAGLVPVVWGPTKADIEAIAPKGSFIYVPDYPQLSDLVEYLKYLDQNPVEYRKYFDWRLRQPTPAEYMMVEHGPKYQRDVGMCKMCRLLWEKRRYNNITSVVPSIGEFMKRNESKKCLMKASTGRVKLL</sequence>
<keyword evidence="10" id="KW-0325">Glycoprotein</keyword>
<dbReference type="InterPro" id="IPR055270">
    <property type="entry name" value="Glyco_tran_10_C"/>
</dbReference>
<reference evidence="14" key="2">
    <citation type="submission" date="2025-08" db="UniProtKB">
        <authorList>
            <consortium name="Ensembl"/>
        </authorList>
    </citation>
    <scope>IDENTIFICATION</scope>
</reference>
<dbReference type="PANTHER" id="PTHR11929">
    <property type="entry name" value="ALPHA- 1,3 -FUCOSYLTRANSFERASE"/>
    <property type="match status" value="1"/>
</dbReference>
<evidence type="ECO:0000256" key="7">
    <source>
        <dbReference type="ARBA" id="ARBA00022968"/>
    </source>
</evidence>
<dbReference type="GeneTree" id="ENSGT00940000159014"/>
<evidence type="ECO:0000313" key="14">
    <source>
        <dbReference type="Ensembl" id="ENSCINP00000033790.1"/>
    </source>
</evidence>
<feature type="transmembrane region" description="Helical" evidence="11">
    <location>
        <begin position="20"/>
        <end position="40"/>
    </location>
</feature>
<gene>
    <name evidence="14" type="primary">LOC100185924</name>
</gene>
<feature type="domain" description="Fucosyltransferase C-terminal" evidence="12">
    <location>
        <begin position="216"/>
        <end position="395"/>
    </location>
</feature>
<dbReference type="Proteomes" id="UP000008144">
    <property type="component" value="Unassembled WGS sequence"/>
</dbReference>
<dbReference type="FunFam" id="3.40.50.11660:FF:000007">
    <property type="entry name" value="alpha-(1,3)-fucosyltransferase 6-like"/>
    <property type="match status" value="1"/>
</dbReference>
<dbReference type="HOGENOM" id="CLU_032075_2_0_1"/>
<dbReference type="InterPro" id="IPR038577">
    <property type="entry name" value="GT10-like_C_sf"/>
</dbReference>
<evidence type="ECO:0000256" key="1">
    <source>
        <dbReference type="ARBA" id="ARBA00004167"/>
    </source>
</evidence>
<dbReference type="Gene3D" id="3.40.50.11660">
    <property type="entry name" value="Glycosyl transferase family 10, C-terminal domain"/>
    <property type="match status" value="1"/>
</dbReference>
<dbReference type="GO" id="GO:0046920">
    <property type="term" value="F:alpha-(1-&gt;3)-fucosyltransferase activity"/>
    <property type="evidence" value="ECO:0000318"/>
    <property type="project" value="GO_Central"/>
</dbReference>
<evidence type="ECO:0000259" key="12">
    <source>
        <dbReference type="Pfam" id="PF00852"/>
    </source>
</evidence>
<keyword evidence="9 11" id="KW-0472">Membrane</keyword>
<evidence type="ECO:0000256" key="5">
    <source>
        <dbReference type="ARBA" id="ARBA00022679"/>
    </source>
</evidence>
<comment type="subcellular location">
    <subcellularLocation>
        <location evidence="11">Golgi apparatus</location>
        <location evidence="11">Golgi stack membrane</location>
        <topology evidence="11">Single-pass type II membrane protein</topology>
    </subcellularLocation>
    <subcellularLocation>
        <location evidence="1">Membrane</location>
        <topology evidence="1">Single-pass membrane protein</topology>
    </subcellularLocation>
</comment>
<keyword evidence="6 11" id="KW-0812">Transmembrane</keyword>